<proteinExistence type="predicted"/>
<organism evidence="5 6">
    <name type="scientific">Cellulosimicrobium arenosum</name>
    <dbReference type="NCBI Taxonomy" id="2708133"/>
    <lineage>
        <taxon>Bacteria</taxon>
        <taxon>Bacillati</taxon>
        <taxon>Actinomycetota</taxon>
        <taxon>Actinomycetes</taxon>
        <taxon>Micrococcales</taxon>
        <taxon>Promicromonosporaceae</taxon>
        <taxon>Cellulosimicrobium</taxon>
    </lineage>
</organism>
<dbReference type="EMBL" id="JACYHB010000009">
    <property type="protein sequence ID" value="MBD8079718.1"/>
    <property type="molecule type" value="Genomic_DNA"/>
</dbReference>
<reference evidence="5" key="1">
    <citation type="journal article" date="2018" name="Curr. Microbiol.">
        <title>Cellulosimicrobium arenosum sp. nov., Isolated from Marine Sediment Sand.</title>
        <authorList>
            <person name="Oh M."/>
            <person name="Kim J.H."/>
            <person name="Yoon J.H."/>
            <person name="Schumann P."/>
            <person name="Kim W."/>
        </authorList>
    </citation>
    <scope>NUCLEOTIDE SEQUENCE</scope>
    <source>
        <strain evidence="5">KCTC 49039</strain>
    </source>
</reference>
<feature type="domain" description="HTH tetR-type" evidence="4">
    <location>
        <begin position="21"/>
        <end position="80"/>
    </location>
</feature>
<gene>
    <name evidence="5" type="ORF">IF651_11685</name>
</gene>
<protein>
    <submittedName>
        <fullName evidence="5">TetR family transcriptional regulator</fullName>
    </submittedName>
</protein>
<evidence type="ECO:0000313" key="5">
    <source>
        <dbReference type="EMBL" id="MBD8079718.1"/>
    </source>
</evidence>
<dbReference type="Pfam" id="PF00440">
    <property type="entry name" value="TetR_N"/>
    <property type="match status" value="1"/>
</dbReference>
<evidence type="ECO:0000256" key="2">
    <source>
        <dbReference type="PROSITE-ProRule" id="PRU00335"/>
    </source>
</evidence>
<keyword evidence="1 2" id="KW-0238">DNA-binding</keyword>
<evidence type="ECO:0000256" key="1">
    <source>
        <dbReference type="ARBA" id="ARBA00023125"/>
    </source>
</evidence>
<dbReference type="AlphaFoldDB" id="A0A927J0P6"/>
<accession>A0A927J0P6</accession>
<dbReference type="Proteomes" id="UP000610846">
    <property type="component" value="Unassembled WGS sequence"/>
</dbReference>
<dbReference type="InterPro" id="IPR036271">
    <property type="entry name" value="Tet_transcr_reg_TetR-rel_C_sf"/>
</dbReference>
<dbReference type="InterPro" id="IPR001647">
    <property type="entry name" value="HTH_TetR"/>
</dbReference>
<evidence type="ECO:0000256" key="3">
    <source>
        <dbReference type="SAM" id="MobiDB-lite"/>
    </source>
</evidence>
<dbReference type="PANTHER" id="PTHR30055:SF146">
    <property type="entry name" value="HTH-TYPE TRANSCRIPTIONAL DUAL REGULATOR CECR"/>
    <property type="match status" value="1"/>
</dbReference>
<dbReference type="InterPro" id="IPR050109">
    <property type="entry name" value="HTH-type_TetR-like_transc_reg"/>
</dbReference>
<dbReference type="Gene3D" id="1.10.357.10">
    <property type="entry name" value="Tetracycline Repressor, domain 2"/>
    <property type="match status" value="1"/>
</dbReference>
<reference evidence="5" key="2">
    <citation type="submission" date="2020-09" db="EMBL/GenBank/DDBJ databases">
        <authorList>
            <person name="Yu Y."/>
        </authorList>
    </citation>
    <scope>NUCLEOTIDE SEQUENCE</scope>
    <source>
        <strain evidence="5">KCTC 49039</strain>
    </source>
</reference>
<dbReference type="SUPFAM" id="SSF46689">
    <property type="entry name" value="Homeodomain-like"/>
    <property type="match status" value="1"/>
</dbReference>
<evidence type="ECO:0000313" key="6">
    <source>
        <dbReference type="Proteomes" id="UP000610846"/>
    </source>
</evidence>
<dbReference type="GO" id="GO:0003700">
    <property type="term" value="F:DNA-binding transcription factor activity"/>
    <property type="evidence" value="ECO:0007669"/>
    <property type="project" value="TreeGrafter"/>
</dbReference>
<comment type="caution">
    <text evidence="5">The sequence shown here is derived from an EMBL/GenBank/DDBJ whole genome shotgun (WGS) entry which is preliminary data.</text>
</comment>
<dbReference type="GO" id="GO:0000976">
    <property type="term" value="F:transcription cis-regulatory region binding"/>
    <property type="evidence" value="ECO:0007669"/>
    <property type="project" value="TreeGrafter"/>
</dbReference>
<dbReference type="InterPro" id="IPR009057">
    <property type="entry name" value="Homeodomain-like_sf"/>
</dbReference>
<dbReference type="RefSeq" id="WP_191829303.1">
    <property type="nucleotide sequence ID" value="NZ_JACYHB010000009.1"/>
</dbReference>
<dbReference type="InterPro" id="IPR041484">
    <property type="entry name" value="TetR_C_25"/>
</dbReference>
<dbReference type="SUPFAM" id="SSF48498">
    <property type="entry name" value="Tetracyclin repressor-like, C-terminal domain"/>
    <property type="match status" value="1"/>
</dbReference>
<keyword evidence="6" id="KW-1185">Reference proteome</keyword>
<dbReference type="PROSITE" id="PS50977">
    <property type="entry name" value="HTH_TETR_2"/>
    <property type="match status" value="1"/>
</dbReference>
<feature type="region of interest" description="Disordered" evidence="3">
    <location>
        <begin position="1"/>
        <end position="21"/>
    </location>
</feature>
<evidence type="ECO:0000259" key="4">
    <source>
        <dbReference type="PROSITE" id="PS50977"/>
    </source>
</evidence>
<name>A0A927J0P6_9MICO</name>
<dbReference type="Pfam" id="PF17933">
    <property type="entry name" value="TetR_C_25"/>
    <property type="match status" value="1"/>
</dbReference>
<dbReference type="PANTHER" id="PTHR30055">
    <property type="entry name" value="HTH-TYPE TRANSCRIPTIONAL REGULATOR RUTR"/>
    <property type="match status" value="1"/>
</dbReference>
<feature type="DNA-binding region" description="H-T-H motif" evidence="2">
    <location>
        <begin position="43"/>
        <end position="62"/>
    </location>
</feature>
<sequence length="234" mass="25472">MRSETPRRTASPRQTGTERDLTTRARIRDAAIERFARDGFGAPLRTIATDADVSAALVLHHFGSKDGLREACDAHVLATVRETKHDVMTDAAGAMPMASWFARVDDYAPTVGYALRSLQSGGALAREFLEHLTTDAVSYLRASVDAGVATPSRDEEARARFLVLSSMGSLLLSLTLDPPQDPADLARATRRYLDSIALPALELYTEGFLTTRRMLDEYLLYVGDPPAEDDAASA</sequence>